<proteinExistence type="predicted"/>
<protein>
    <recommendedName>
        <fullName evidence="4">Myosin heavy chain</fullName>
    </recommendedName>
</protein>
<dbReference type="HOGENOM" id="CLU_033222_0_0_3"/>
<feature type="transmembrane region" description="Helical" evidence="1">
    <location>
        <begin position="45"/>
        <end position="66"/>
    </location>
</feature>
<sequence length="308" mass="34553">MTAWLKILLVLILGGILSTLGDRLGTRVGKARLSIFKLRPKSTAVLITVFTGSIISAISFATMVVFDRDLRVGLFQLEDIREKIIESEKELKKLEKNLYAFRSGNVVISSGQTLVTKTIKLNKTNDIKKIIESILQQANFYAFNLVKTNQSEYRRILLVRKDDIEKLENKIADNRSWVVRIKSAGNILRGENYVYAFPEVTLNKMITKKGEVIAIENVSLLKSDSESISKKINLLMASTLAEVRRRGSLSSELKINANQINNLGKYLVSIKKGEFQIIARALEDSQSAEKVSVSLELKSLEKSISNKS</sequence>
<name>A2C079_PROM1</name>
<keyword evidence="1" id="KW-0812">Transmembrane</keyword>
<keyword evidence="1" id="KW-1133">Transmembrane helix</keyword>
<evidence type="ECO:0000256" key="1">
    <source>
        <dbReference type="SAM" id="Phobius"/>
    </source>
</evidence>
<dbReference type="eggNOG" id="COG4372">
    <property type="taxonomic scope" value="Bacteria"/>
</dbReference>
<reference evidence="3" key="1">
    <citation type="journal article" date="2007" name="PLoS Genet.">
        <title>Patterns and implications of gene gain and loss in the evolution of Prochlorococcus.</title>
        <authorList>
            <person name="Kettler G.C."/>
            <person name="Martiny A.C."/>
            <person name="Huang K."/>
            <person name="Zucker J."/>
            <person name="Coleman M.L."/>
            <person name="Rodrigue S."/>
            <person name="Chen F."/>
            <person name="Lapidus A."/>
            <person name="Ferriera S."/>
            <person name="Johnson J."/>
            <person name="Steglich C."/>
            <person name="Church G.M."/>
            <person name="Richardson P."/>
            <person name="Chisholm S.W."/>
        </authorList>
    </citation>
    <scope>NUCLEOTIDE SEQUENCE [LARGE SCALE GENOMIC DNA]</scope>
    <source>
        <strain evidence="3">NATL1A</strain>
    </source>
</reference>
<organism evidence="2 3">
    <name type="scientific">Prochlorococcus marinus (strain NATL1A)</name>
    <dbReference type="NCBI Taxonomy" id="167555"/>
    <lineage>
        <taxon>Bacteria</taxon>
        <taxon>Bacillati</taxon>
        <taxon>Cyanobacteriota</taxon>
        <taxon>Cyanophyceae</taxon>
        <taxon>Synechococcales</taxon>
        <taxon>Prochlorococcaceae</taxon>
        <taxon>Prochlorococcus</taxon>
    </lineage>
</organism>
<dbReference type="Pfam" id="PF11283">
    <property type="entry name" value="DUF3084"/>
    <property type="match status" value="1"/>
</dbReference>
<dbReference type="Proteomes" id="UP000002592">
    <property type="component" value="Chromosome"/>
</dbReference>
<keyword evidence="1" id="KW-0472">Membrane</keyword>
<gene>
    <name evidence="2" type="ordered locus">NATL1_03251</name>
</gene>
<dbReference type="InterPro" id="IPR021435">
    <property type="entry name" value="DUF3084"/>
</dbReference>
<evidence type="ECO:0008006" key="4">
    <source>
        <dbReference type="Google" id="ProtNLM"/>
    </source>
</evidence>
<dbReference type="KEGG" id="pme:NATL1_03251"/>
<dbReference type="RefSeq" id="WP_011823098.1">
    <property type="nucleotide sequence ID" value="NC_008819.1"/>
</dbReference>
<dbReference type="AlphaFoldDB" id="A2C079"/>
<accession>A2C079</accession>
<evidence type="ECO:0000313" key="3">
    <source>
        <dbReference type="Proteomes" id="UP000002592"/>
    </source>
</evidence>
<evidence type="ECO:0000313" key="2">
    <source>
        <dbReference type="EMBL" id="ABM74889.1"/>
    </source>
</evidence>
<dbReference type="EMBL" id="CP000553">
    <property type="protein sequence ID" value="ABM74889.1"/>
    <property type="molecule type" value="Genomic_DNA"/>
</dbReference>